<dbReference type="RefSeq" id="WP_305173066.1">
    <property type="nucleotide sequence ID" value="NZ_JAUUDS010000003.1"/>
</dbReference>
<keyword evidence="2" id="KW-1133">Transmembrane helix</keyword>
<organism evidence="3 4">
    <name type="scientific">Sphingomonas aurea</name>
    <dbReference type="NCBI Taxonomy" id="3063994"/>
    <lineage>
        <taxon>Bacteria</taxon>
        <taxon>Pseudomonadati</taxon>
        <taxon>Pseudomonadota</taxon>
        <taxon>Alphaproteobacteria</taxon>
        <taxon>Sphingomonadales</taxon>
        <taxon>Sphingomonadaceae</taxon>
        <taxon>Sphingomonas</taxon>
    </lineage>
</organism>
<feature type="region of interest" description="Disordered" evidence="1">
    <location>
        <begin position="128"/>
        <end position="177"/>
    </location>
</feature>
<evidence type="ECO:0000256" key="2">
    <source>
        <dbReference type="SAM" id="Phobius"/>
    </source>
</evidence>
<keyword evidence="2" id="KW-0472">Membrane</keyword>
<sequence>MTVDFDRDRSVGADMERVFGAAPALTDDTRVRPVAETGAAPRPLAPPASVEPSAPSRRWLLLAAPVLAALFVIALAVRFALTLVPGNTTTPVAERPAPAAYVAAAALPRAVTDPGVEDGRERVETLSADDFGPAPVDDRPALRPAVAVERDEDTDRSAAPVRTRRAAAARPAVQNDCPPGADEDHCIYRDVIGADRRLRAAYDDATRAGVPTDELVAVRRRWDRARAISLNEPDETIRRYDRLAERLDDLTRTEQQ</sequence>
<reference evidence="3 4" key="1">
    <citation type="submission" date="2023-07" db="EMBL/GenBank/DDBJ databases">
        <authorList>
            <person name="Kim M.K."/>
        </authorList>
    </citation>
    <scope>NUCLEOTIDE SEQUENCE [LARGE SCALE GENOMIC DNA]</scope>
    <source>
        <strain evidence="3 4">KR1UV-12</strain>
    </source>
</reference>
<keyword evidence="4" id="KW-1185">Reference proteome</keyword>
<evidence type="ECO:0000313" key="3">
    <source>
        <dbReference type="EMBL" id="MDP1027362.1"/>
    </source>
</evidence>
<gene>
    <name evidence="3" type="ORF">Q5H91_09065</name>
</gene>
<proteinExistence type="predicted"/>
<comment type="caution">
    <text evidence="3">The sequence shown here is derived from an EMBL/GenBank/DDBJ whole genome shotgun (WGS) entry which is preliminary data.</text>
</comment>
<keyword evidence="2" id="KW-0812">Transmembrane</keyword>
<name>A0ABT9EK64_9SPHN</name>
<dbReference type="EMBL" id="JAUUDS010000003">
    <property type="protein sequence ID" value="MDP1027362.1"/>
    <property type="molecule type" value="Genomic_DNA"/>
</dbReference>
<evidence type="ECO:0000256" key="1">
    <source>
        <dbReference type="SAM" id="MobiDB-lite"/>
    </source>
</evidence>
<feature type="transmembrane region" description="Helical" evidence="2">
    <location>
        <begin position="59"/>
        <end position="81"/>
    </location>
</feature>
<protein>
    <submittedName>
        <fullName evidence="3">Uncharacterized protein</fullName>
    </submittedName>
</protein>
<evidence type="ECO:0000313" key="4">
    <source>
        <dbReference type="Proteomes" id="UP001230685"/>
    </source>
</evidence>
<accession>A0ABT9EK64</accession>
<dbReference type="Proteomes" id="UP001230685">
    <property type="component" value="Unassembled WGS sequence"/>
</dbReference>